<reference evidence="1" key="2">
    <citation type="submission" date="2020-09" db="EMBL/GenBank/DDBJ databases">
        <authorList>
            <person name="Sun Q."/>
            <person name="Ohkuma M."/>
        </authorList>
    </citation>
    <scope>NUCLEOTIDE SEQUENCE</scope>
    <source>
        <strain evidence="1">JCM 3276</strain>
    </source>
</reference>
<evidence type="ECO:0000313" key="2">
    <source>
        <dbReference type="Proteomes" id="UP000660680"/>
    </source>
</evidence>
<protein>
    <submittedName>
        <fullName evidence="1">Thermostable hemolysin</fullName>
    </submittedName>
</protein>
<comment type="caution">
    <text evidence="1">The sequence shown here is derived from an EMBL/GenBank/DDBJ whole genome shotgun (WGS) entry which is preliminary data.</text>
</comment>
<evidence type="ECO:0000313" key="1">
    <source>
        <dbReference type="EMBL" id="GGS30147.1"/>
    </source>
</evidence>
<dbReference type="EMBL" id="BMRB01000002">
    <property type="protein sequence ID" value="GGS30147.1"/>
    <property type="molecule type" value="Genomic_DNA"/>
</dbReference>
<sequence>MHLRARLDSAVAAGSEPAPMDFRIGLAKPGSASYAHCAELVRRKYLKRYDAVVDPRPDLFVVARDSARRRTMGCAGITSAVGRKLLSENYLDRPVERVCADLWDAEPDRAPIAEMGPLASFYPGCGLFLMRRLPTIAIHLGYDFVLTTLTERLHGLAKAAGWAGRTLANARSAELAGFRPGDWGTYYAARPRTVLLHCRQTVGASDEQGAE</sequence>
<accession>A0A918LCI6</accession>
<dbReference type="Pfam" id="PF12261">
    <property type="entry name" value="T_hemolysin"/>
    <property type="match status" value="1"/>
</dbReference>
<dbReference type="Proteomes" id="UP000660680">
    <property type="component" value="Unassembled WGS sequence"/>
</dbReference>
<keyword evidence="2" id="KW-1185">Reference proteome</keyword>
<reference evidence="1" key="1">
    <citation type="journal article" date="2014" name="Int. J. Syst. Evol. Microbiol.">
        <title>Complete genome sequence of Corynebacterium casei LMG S-19264T (=DSM 44701T), isolated from a smear-ripened cheese.</title>
        <authorList>
            <consortium name="US DOE Joint Genome Institute (JGI-PGF)"/>
            <person name="Walter F."/>
            <person name="Albersmeier A."/>
            <person name="Kalinowski J."/>
            <person name="Ruckert C."/>
        </authorList>
    </citation>
    <scope>NUCLEOTIDE SEQUENCE</scope>
    <source>
        <strain evidence="1">JCM 3276</strain>
    </source>
</reference>
<gene>
    <name evidence="1" type="ORF">GCM10010171_24530</name>
</gene>
<organism evidence="1 2">
    <name type="scientific">Actinokineospora fastidiosa</name>
    <dbReference type="NCBI Taxonomy" id="1816"/>
    <lineage>
        <taxon>Bacteria</taxon>
        <taxon>Bacillati</taxon>
        <taxon>Actinomycetota</taxon>
        <taxon>Actinomycetes</taxon>
        <taxon>Pseudonocardiales</taxon>
        <taxon>Pseudonocardiaceae</taxon>
        <taxon>Actinokineospora</taxon>
    </lineage>
</organism>
<dbReference type="AlphaFoldDB" id="A0A918LCI6"/>
<name>A0A918LCI6_9PSEU</name>
<dbReference type="RefSeq" id="WP_189210541.1">
    <property type="nucleotide sequence ID" value="NZ_BMRB01000002.1"/>
</dbReference>
<proteinExistence type="predicted"/>
<dbReference type="InterPro" id="IPR022050">
    <property type="entry name" value="T_hemolysin"/>
</dbReference>